<comment type="caution">
    <text evidence="1">The sequence shown here is derived from an EMBL/GenBank/DDBJ whole genome shotgun (WGS) entry which is preliminary data.</text>
</comment>
<evidence type="ECO:0000313" key="1">
    <source>
        <dbReference type="EMBL" id="GMA89286.1"/>
    </source>
</evidence>
<name>A0ABQ6JRH7_9ACTN</name>
<protein>
    <recommendedName>
        <fullName evidence="3">DUF222 domain-containing protein</fullName>
    </recommendedName>
</protein>
<gene>
    <name evidence="1" type="ORF">GCM10025868_45360</name>
</gene>
<reference evidence="2" key="1">
    <citation type="journal article" date="2019" name="Int. J. Syst. Evol. Microbiol.">
        <title>The Global Catalogue of Microorganisms (GCM) 10K type strain sequencing project: providing services to taxonomists for standard genome sequencing and annotation.</title>
        <authorList>
            <consortium name="The Broad Institute Genomics Platform"/>
            <consortium name="The Broad Institute Genome Sequencing Center for Infectious Disease"/>
            <person name="Wu L."/>
            <person name="Ma J."/>
        </authorList>
    </citation>
    <scope>NUCLEOTIDE SEQUENCE [LARGE SCALE GENOMIC DNA]</scope>
    <source>
        <strain evidence="2">NBRC 108730</strain>
    </source>
</reference>
<accession>A0ABQ6JRH7</accession>
<evidence type="ECO:0008006" key="3">
    <source>
        <dbReference type="Google" id="ProtNLM"/>
    </source>
</evidence>
<dbReference type="Proteomes" id="UP001157017">
    <property type="component" value="Unassembled WGS sequence"/>
</dbReference>
<proteinExistence type="predicted"/>
<dbReference type="EMBL" id="BSUZ01000001">
    <property type="protein sequence ID" value="GMA89286.1"/>
    <property type="molecule type" value="Genomic_DNA"/>
</dbReference>
<evidence type="ECO:0000313" key="2">
    <source>
        <dbReference type="Proteomes" id="UP001157017"/>
    </source>
</evidence>
<keyword evidence="2" id="KW-1185">Reference proteome</keyword>
<organism evidence="1 2">
    <name type="scientific">Angustibacter aerolatus</name>
    <dbReference type="NCBI Taxonomy" id="1162965"/>
    <lineage>
        <taxon>Bacteria</taxon>
        <taxon>Bacillati</taxon>
        <taxon>Actinomycetota</taxon>
        <taxon>Actinomycetes</taxon>
        <taxon>Kineosporiales</taxon>
        <taxon>Kineosporiaceae</taxon>
    </lineage>
</organism>
<sequence length="156" mass="16125">MLTRLDPAANRLLTHLTGVPESALSATRLLGALPLFDEPGLAGSPAWRHRLEGAAVVGGGAFGGATGDALRSRLALLAGPGGSLDVLRRTARTQRSAVGQVADATREQEVMRIVMLHLLLAEPAEGDHDGEPGGRRGLPGDPAGWPVRCCASLRSA</sequence>